<evidence type="ECO:0008006" key="4">
    <source>
        <dbReference type="Google" id="ProtNLM"/>
    </source>
</evidence>
<protein>
    <recommendedName>
        <fullName evidence="4">Chaperone of endosialidase</fullName>
    </recommendedName>
</protein>
<dbReference type="EMBL" id="FUZZ01000005">
    <property type="protein sequence ID" value="SKD09626.1"/>
    <property type="molecule type" value="Genomic_DNA"/>
</dbReference>
<dbReference type="RefSeq" id="WP_079472776.1">
    <property type="nucleotide sequence ID" value="NZ_FUZZ01000005.1"/>
</dbReference>
<dbReference type="Proteomes" id="UP000190166">
    <property type="component" value="Unassembled WGS sequence"/>
</dbReference>
<sequence length="350" mass="37179">MKYSCSLLLSFVALSSYAQNNKLEATGNAGIGTTAPTEKLEISSNGSSNIKLTHTADVLGVVGALKFNMAGSDLGRLEVERTDASGRMSAMKFFVRGSGGEFETMRIVNNGFVGIGETSPSARLHVDGSPGTVFARFTQTDVSAADGALSFMNGTGSTGNYIPVINGRSYMPGRSLGLYLIADVEDVLPASDIAYGAMILDSRSKTGARLTTSNVLAVNSGGVNLMLVKANGSVGIGTTDTKGYKLAVNGSGIFTKVVVKSYANWPDFVFRSDYKLPTLSEVEQFVAKNQHLPGIPSASEVEKNGVDVGEMNKQLLQKVEEQMLYIIEMNKQLATLSKEVEVLKQKIAAK</sequence>
<organism evidence="2 3">
    <name type="scientific">Chitinophaga ginsengisegetis</name>
    <dbReference type="NCBI Taxonomy" id="393003"/>
    <lineage>
        <taxon>Bacteria</taxon>
        <taxon>Pseudomonadati</taxon>
        <taxon>Bacteroidota</taxon>
        <taxon>Chitinophagia</taxon>
        <taxon>Chitinophagales</taxon>
        <taxon>Chitinophagaceae</taxon>
        <taxon>Chitinophaga</taxon>
    </lineage>
</organism>
<evidence type="ECO:0000313" key="2">
    <source>
        <dbReference type="EMBL" id="SKD09626.1"/>
    </source>
</evidence>
<evidence type="ECO:0000313" key="3">
    <source>
        <dbReference type="Proteomes" id="UP000190166"/>
    </source>
</evidence>
<dbReference type="AlphaFoldDB" id="A0A1T5PAB4"/>
<keyword evidence="3" id="KW-1185">Reference proteome</keyword>
<keyword evidence="1" id="KW-0732">Signal</keyword>
<dbReference type="STRING" id="393003.SAMN05660461_5515"/>
<reference evidence="2 3" key="1">
    <citation type="submission" date="2017-02" db="EMBL/GenBank/DDBJ databases">
        <authorList>
            <person name="Peterson S.W."/>
        </authorList>
    </citation>
    <scope>NUCLEOTIDE SEQUENCE [LARGE SCALE GENOMIC DNA]</scope>
    <source>
        <strain evidence="2 3">DSM 18108</strain>
    </source>
</reference>
<accession>A0A1T5PAB4</accession>
<feature type="chain" id="PRO_5012752814" description="Chaperone of endosialidase" evidence="1">
    <location>
        <begin position="19"/>
        <end position="350"/>
    </location>
</feature>
<proteinExistence type="predicted"/>
<feature type="signal peptide" evidence="1">
    <location>
        <begin position="1"/>
        <end position="18"/>
    </location>
</feature>
<gene>
    <name evidence="2" type="ORF">SAMN05660461_5515</name>
</gene>
<evidence type="ECO:0000256" key="1">
    <source>
        <dbReference type="SAM" id="SignalP"/>
    </source>
</evidence>
<name>A0A1T5PAB4_9BACT</name>